<keyword evidence="1" id="KW-1133">Transmembrane helix</keyword>
<name>A0A804LAA7_MUSAM</name>
<organism evidence="3 4">
    <name type="scientific">Musa acuminata subsp. malaccensis</name>
    <name type="common">Wild banana</name>
    <name type="synonym">Musa malaccensis</name>
    <dbReference type="NCBI Taxonomy" id="214687"/>
    <lineage>
        <taxon>Eukaryota</taxon>
        <taxon>Viridiplantae</taxon>
        <taxon>Streptophyta</taxon>
        <taxon>Embryophyta</taxon>
        <taxon>Tracheophyta</taxon>
        <taxon>Spermatophyta</taxon>
        <taxon>Magnoliopsida</taxon>
        <taxon>Liliopsida</taxon>
        <taxon>Zingiberales</taxon>
        <taxon>Musaceae</taxon>
        <taxon>Musa</taxon>
    </lineage>
</organism>
<protein>
    <submittedName>
        <fullName evidence="2">(wild Malaysian banana) hypothetical protein</fullName>
    </submittedName>
</protein>
<keyword evidence="1" id="KW-0812">Transmembrane</keyword>
<evidence type="ECO:0000313" key="3">
    <source>
        <dbReference type="EnsemblPlants" id="Ma11_p21400.1"/>
    </source>
</evidence>
<reference evidence="2" key="1">
    <citation type="submission" date="2021-03" db="EMBL/GenBank/DDBJ databases">
        <authorList>
            <consortium name="Genoscope - CEA"/>
            <person name="William W."/>
        </authorList>
    </citation>
    <scope>NUCLEOTIDE SEQUENCE</scope>
    <source>
        <strain evidence="2">Doubled-haploid Pahang</strain>
    </source>
</reference>
<gene>
    <name evidence="2" type="ORF">GSMUA_03710.1</name>
</gene>
<keyword evidence="1" id="KW-0472">Membrane</keyword>
<keyword evidence="4" id="KW-1185">Reference proteome</keyword>
<dbReference type="EnsemblPlants" id="Ma11_t21400.1">
    <property type="protein sequence ID" value="Ma11_p21400.1"/>
    <property type="gene ID" value="Ma11_g21400"/>
</dbReference>
<dbReference type="AlphaFoldDB" id="A0A804LAA7"/>
<dbReference type="Gramene" id="Ma11_t21400.1">
    <property type="protein sequence ID" value="Ma11_p21400.1"/>
    <property type="gene ID" value="Ma11_g21400"/>
</dbReference>
<dbReference type="Proteomes" id="UP000012960">
    <property type="component" value="Unplaced"/>
</dbReference>
<dbReference type="EMBL" id="HG996475">
    <property type="protein sequence ID" value="CAG1865257.1"/>
    <property type="molecule type" value="Genomic_DNA"/>
</dbReference>
<dbReference type="InParanoid" id="A0A804LAA7"/>
<sequence>MVTFVVIYYLFTCVFSVTSSVIGKKYYDSNFQSCSNICRFGVPLLWCFI</sequence>
<evidence type="ECO:0000313" key="2">
    <source>
        <dbReference type="EMBL" id="CAG1865257.1"/>
    </source>
</evidence>
<evidence type="ECO:0000313" key="4">
    <source>
        <dbReference type="Proteomes" id="UP000012960"/>
    </source>
</evidence>
<proteinExistence type="predicted"/>
<evidence type="ECO:0000256" key="1">
    <source>
        <dbReference type="SAM" id="Phobius"/>
    </source>
</evidence>
<accession>A0A804LAA7</accession>
<feature type="transmembrane region" description="Helical" evidence="1">
    <location>
        <begin position="6"/>
        <end position="23"/>
    </location>
</feature>
<reference evidence="3" key="2">
    <citation type="submission" date="2021-05" db="UniProtKB">
        <authorList>
            <consortium name="EnsemblPlants"/>
        </authorList>
    </citation>
    <scope>IDENTIFICATION</scope>
    <source>
        <strain evidence="3">subsp. malaccensis</strain>
    </source>
</reference>